<proteinExistence type="predicted"/>
<gene>
    <name evidence="1" type="ORF">NTA49_12515</name>
</gene>
<sequence>MNALTGKPEPEPEEPPIIIMGIARKSYYLLKGDAHLDQILLADGTYPTPILCVYFEDIFDTKRVLGDQFNLGALWGIHPDIIHRLRETQSLIETEA</sequence>
<keyword evidence="2" id="KW-1185">Reference proteome</keyword>
<dbReference type="EMBL" id="JANKJG010000009">
    <property type="protein sequence ID" value="MCR8827360.1"/>
    <property type="molecule type" value="Genomic_DNA"/>
</dbReference>
<dbReference type="Proteomes" id="UP001165396">
    <property type="component" value="Unassembled WGS sequence"/>
</dbReference>
<accession>A0ABT1Z2K2</accession>
<reference evidence="1" key="1">
    <citation type="submission" date="2022-07" db="EMBL/GenBank/DDBJ databases">
        <title>Pseudosulfitobacter sp. strain AP-MA-4, whole genome sequence.</title>
        <authorList>
            <person name="Jiang Y."/>
        </authorList>
    </citation>
    <scope>NUCLEOTIDE SEQUENCE</scope>
    <source>
        <strain evidence="1">AP-MA-4</strain>
    </source>
</reference>
<evidence type="ECO:0000313" key="2">
    <source>
        <dbReference type="Proteomes" id="UP001165396"/>
    </source>
</evidence>
<name>A0ABT1Z2K2_9RHOB</name>
<comment type="caution">
    <text evidence="1">The sequence shown here is derived from an EMBL/GenBank/DDBJ whole genome shotgun (WGS) entry which is preliminary data.</text>
</comment>
<evidence type="ECO:0000313" key="1">
    <source>
        <dbReference type="EMBL" id="MCR8827360.1"/>
    </source>
</evidence>
<organism evidence="1 2">
    <name type="scientific">Pseudosulfitobacter koreensis</name>
    <dbReference type="NCBI Taxonomy" id="2968472"/>
    <lineage>
        <taxon>Bacteria</taxon>
        <taxon>Pseudomonadati</taxon>
        <taxon>Pseudomonadota</taxon>
        <taxon>Alphaproteobacteria</taxon>
        <taxon>Rhodobacterales</taxon>
        <taxon>Roseobacteraceae</taxon>
        <taxon>Pseudosulfitobacter</taxon>
    </lineage>
</organism>
<dbReference type="RefSeq" id="WP_258295131.1">
    <property type="nucleotide sequence ID" value="NZ_JANKJG010000009.1"/>
</dbReference>
<protein>
    <submittedName>
        <fullName evidence="1">Uncharacterized protein</fullName>
    </submittedName>
</protein>